<dbReference type="InterPro" id="IPR036291">
    <property type="entry name" value="NAD(P)-bd_dom_sf"/>
</dbReference>
<dbReference type="Gene3D" id="3.40.50.720">
    <property type="entry name" value="NAD(P)-binding Rossmann-like Domain"/>
    <property type="match status" value="1"/>
</dbReference>
<name>A0A381Q017_9ZZZZ</name>
<evidence type="ECO:0008006" key="4">
    <source>
        <dbReference type="Google" id="ProtNLM"/>
    </source>
</evidence>
<dbReference type="PRINTS" id="PR00080">
    <property type="entry name" value="SDRFAMILY"/>
</dbReference>
<evidence type="ECO:0000313" key="3">
    <source>
        <dbReference type="EMBL" id="SUZ72490.1"/>
    </source>
</evidence>
<dbReference type="PANTHER" id="PTHR24321:SF8">
    <property type="entry name" value="ESTRADIOL 17-BETA-DEHYDROGENASE 8-RELATED"/>
    <property type="match status" value="1"/>
</dbReference>
<dbReference type="AlphaFoldDB" id="A0A381Q017"/>
<dbReference type="PROSITE" id="PS00061">
    <property type="entry name" value="ADH_SHORT"/>
    <property type="match status" value="1"/>
</dbReference>
<dbReference type="InterPro" id="IPR020904">
    <property type="entry name" value="Sc_DH/Rdtase_CS"/>
</dbReference>
<dbReference type="Pfam" id="PF13561">
    <property type="entry name" value="adh_short_C2"/>
    <property type="match status" value="1"/>
</dbReference>
<dbReference type="CDD" id="cd05233">
    <property type="entry name" value="SDR_c"/>
    <property type="match status" value="1"/>
</dbReference>
<protein>
    <recommendedName>
        <fullName evidence="4">Oxidoreductase</fullName>
    </recommendedName>
</protein>
<dbReference type="NCBIfam" id="NF005559">
    <property type="entry name" value="PRK07231.1"/>
    <property type="match status" value="1"/>
</dbReference>
<dbReference type="EMBL" id="UINC01001150">
    <property type="protein sequence ID" value="SUZ72490.1"/>
    <property type="molecule type" value="Genomic_DNA"/>
</dbReference>
<evidence type="ECO:0000256" key="2">
    <source>
        <dbReference type="ARBA" id="ARBA00023002"/>
    </source>
</evidence>
<dbReference type="PANTHER" id="PTHR24321">
    <property type="entry name" value="DEHYDROGENASES, SHORT CHAIN"/>
    <property type="match status" value="1"/>
</dbReference>
<dbReference type="FunFam" id="3.40.50.720:FF:000084">
    <property type="entry name" value="Short-chain dehydrogenase reductase"/>
    <property type="match status" value="1"/>
</dbReference>
<dbReference type="PRINTS" id="PR00081">
    <property type="entry name" value="GDHRDH"/>
</dbReference>
<dbReference type="SUPFAM" id="SSF51735">
    <property type="entry name" value="NAD(P)-binding Rossmann-fold domains"/>
    <property type="match status" value="1"/>
</dbReference>
<dbReference type="GO" id="GO:0016491">
    <property type="term" value="F:oxidoreductase activity"/>
    <property type="evidence" value="ECO:0007669"/>
    <property type="project" value="UniProtKB-KW"/>
</dbReference>
<comment type="similarity">
    <text evidence="1">Belongs to the short-chain dehydrogenases/reductases (SDR) family.</text>
</comment>
<accession>A0A381Q017</accession>
<organism evidence="3">
    <name type="scientific">marine metagenome</name>
    <dbReference type="NCBI Taxonomy" id="408172"/>
    <lineage>
        <taxon>unclassified sequences</taxon>
        <taxon>metagenomes</taxon>
        <taxon>ecological metagenomes</taxon>
    </lineage>
</organism>
<keyword evidence="2" id="KW-0560">Oxidoreductase</keyword>
<dbReference type="InterPro" id="IPR002347">
    <property type="entry name" value="SDR_fam"/>
</dbReference>
<proteinExistence type="inferred from homology"/>
<reference evidence="3" key="1">
    <citation type="submission" date="2018-05" db="EMBL/GenBank/DDBJ databases">
        <authorList>
            <person name="Lanie J.A."/>
            <person name="Ng W.-L."/>
            <person name="Kazmierczak K.M."/>
            <person name="Andrzejewski T.M."/>
            <person name="Davidsen T.M."/>
            <person name="Wayne K.J."/>
            <person name="Tettelin H."/>
            <person name="Glass J.I."/>
            <person name="Rusch D."/>
            <person name="Podicherti R."/>
            <person name="Tsui H.-C.T."/>
            <person name="Winkler M.E."/>
        </authorList>
    </citation>
    <scope>NUCLEOTIDE SEQUENCE</scope>
</reference>
<gene>
    <name evidence="3" type="ORF">METZ01_LOCUS25344</name>
</gene>
<evidence type="ECO:0000256" key="1">
    <source>
        <dbReference type="ARBA" id="ARBA00006484"/>
    </source>
</evidence>
<sequence length="257" mass="26741">MRFQDKVVVVTGAAGGIGLAAVRRFASEGARIIAVDLDGSDLDAALGEAEPFGVDAVALTADCSEGSDVSRYVEQSVEEFGRLDVLFNNAGIEGRIIGLVDYPEEDFDRVINVNLRGVWLGMKHAAPAMIANGGGAIVNTASTAGLLGARGLSAYVASKHGVLGLTKSAALELVPQGIRVNAVCPSPIETRMMRSLEEGIGGDQAEMIRKDFAARNPMGRYGEPDEVAALVAFLASDDASYINGGVYTVDGGSVHGR</sequence>